<dbReference type="SUPFAM" id="SSF52096">
    <property type="entry name" value="ClpP/crotonase"/>
    <property type="match status" value="1"/>
</dbReference>
<proteinExistence type="inferred from homology"/>
<keyword evidence="5" id="KW-1185">Reference proteome</keyword>
<dbReference type="PROSITE" id="PS00166">
    <property type="entry name" value="ENOYL_COA_HYDRATASE"/>
    <property type="match status" value="1"/>
</dbReference>
<evidence type="ECO:0000256" key="3">
    <source>
        <dbReference type="RuleBase" id="RU003707"/>
    </source>
</evidence>
<dbReference type="FunFam" id="3.90.226.10:FF:000009">
    <property type="entry name" value="Carnitinyl-CoA dehydratase"/>
    <property type="match status" value="1"/>
</dbReference>
<dbReference type="InterPro" id="IPR029045">
    <property type="entry name" value="ClpP/crotonase-like_dom_sf"/>
</dbReference>
<evidence type="ECO:0000256" key="1">
    <source>
        <dbReference type="ARBA" id="ARBA00005254"/>
    </source>
</evidence>
<dbReference type="PANTHER" id="PTHR11941">
    <property type="entry name" value="ENOYL-COA HYDRATASE-RELATED"/>
    <property type="match status" value="1"/>
</dbReference>
<dbReference type="InterPro" id="IPR018376">
    <property type="entry name" value="Enoyl-CoA_hyd/isom_CS"/>
</dbReference>
<evidence type="ECO:0000256" key="2">
    <source>
        <dbReference type="ARBA" id="ARBA00023239"/>
    </source>
</evidence>
<gene>
    <name evidence="4" type="ORF">J5Y03_02110</name>
</gene>
<comment type="similarity">
    <text evidence="1 3">Belongs to the enoyl-CoA hydratase/isomerase family.</text>
</comment>
<reference evidence="4" key="1">
    <citation type="submission" date="2021-04" db="EMBL/GenBank/DDBJ databases">
        <title>Genome seq and assembly of Bacillus sp.</title>
        <authorList>
            <person name="Chhetri G."/>
        </authorList>
    </citation>
    <scope>NUCLEOTIDE SEQUENCE</scope>
    <source>
        <strain evidence="4">RG28</strain>
    </source>
</reference>
<keyword evidence="2 4" id="KW-0456">Lyase</keyword>
<accession>A0A940NLZ7</accession>
<dbReference type="Pfam" id="PF00378">
    <property type="entry name" value="ECH_1"/>
    <property type="match status" value="1"/>
</dbReference>
<dbReference type="EMBL" id="JAGIYQ010000001">
    <property type="protein sequence ID" value="MBP0723975.1"/>
    <property type="molecule type" value="Genomic_DNA"/>
</dbReference>
<dbReference type="PANTHER" id="PTHR11941:SF175">
    <property type="entry name" value="ENOYL-COA HYDRATASE-RELATED"/>
    <property type="match status" value="1"/>
</dbReference>
<dbReference type="NCBIfam" id="NF005803">
    <property type="entry name" value="PRK07658.1"/>
    <property type="match status" value="1"/>
</dbReference>
<dbReference type="EC" id="4.2.1.17" evidence="4"/>
<evidence type="ECO:0000313" key="4">
    <source>
        <dbReference type="EMBL" id="MBP0723975.1"/>
    </source>
</evidence>
<dbReference type="CDD" id="cd06558">
    <property type="entry name" value="crotonase-like"/>
    <property type="match status" value="1"/>
</dbReference>
<dbReference type="GO" id="GO:0004300">
    <property type="term" value="F:enoyl-CoA hydratase activity"/>
    <property type="evidence" value="ECO:0007669"/>
    <property type="project" value="UniProtKB-EC"/>
</dbReference>
<dbReference type="AlphaFoldDB" id="A0A940NLZ7"/>
<dbReference type="RefSeq" id="WP_209401943.1">
    <property type="nucleotide sequence ID" value="NZ_JAGIYQ010000001.1"/>
</dbReference>
<dbReference type="GO" id="GO:0006635">
    <property type="term" value="P:fatty acid beta-oxidation"/>
    <property type="evidence" value="ECO:0007669"/>
    <property type="project" value="TreeGrafter"/>
</dbReference>
<name>A0A940NLZ7_9BACI</name>
<sequence length="256" mass="27810">MSLLQLSISEGIAFLTIQNPPANAMSSVLFDEMAKQLDSIEQNEDIRVIVFHGEGRFFSAGADIKEFTSVKSEDEAAAMSRKGQLLFDRVENFSKPVIAAIHGAALGGGLEFAMSCHIRIVAENAKLGLPELNLGLIPGFAGTQRLPRYVGRDKALELMLTAEPITGTEAAQFGLATKVVPEEKLIEEATILARKIAHKSKESIEAVIQLLSSTRTPSYHEGVAQESLTFGKVFYSEGAKEGISAFLEKRKPVFNK</sequence>
<protein>
    <submittedName>
        <fullName evidence="4">Enoyl-CoA hydratase</fullName>
        <ecNumber evidence="4">4.2.1.17</ecNumber>
    </submittedName>
</protein>
<evidence type="ECO:0000313" key="5">
    <source>
        <dbReference type="Proteomes" id="UP000682134"/>
    </source>
</evidence>
<dbReference type="Gene3D" id="3.90.226.10">
    <property type="entry name" value="2-enoyl-CoA Hydratase, Chain A, domain 1"/>
    <property type="match status" value="1"/>
</dbReference>
<organism evidence="4 5">
    <name type="scientific">Gottfriedia endophytica</name>
    <dbReference type="NCBI Taxonomy" id="2820819"/>
    <lineage>
        <taxon>Bacteria</taxon>
        <taxon>Bacillati</taxon>
        <taxon>Bacillota</taxon>
        <taxon>Bacilli</taxon>
        <taxon>Bacillales</taxon>
        <taxon>Bacillaceae</taxon>
        <taxon>Gottfriedia</taxon>
    </lineage>
</organism>
<dbReference type="Proteomes" id="UP000682134">
    <property type="component" value="Unassembled WGS sequence"/>
</dbReference>
<dbReference type="InterPro" id="IPR001753">
    <property type="entry name" value="Enoyl-CoA_hydra/iso"/>
</dbReference>
<comment type="caution">
    <text evidence="4">The sequence shown here is derived from an EMBL/GenBank/DDBJ whole genome shotgun (WGS) entry which is preliminary data.</text>
</comment>